<feature type="compositionally biased region" description="Polar residues" evidence="1">
    <location>
        <begin position="138"/>
        <end position="148"/>
    </location>
</feature>
<dbReference type="InterPro" id="IPR013262">
    <property type="entry name" value="OMP_MIM1/TOM13_mt"/>
</dbReference>
<evidence type="ECO:0000256" key="1">
    <source>
        <dbReference type="SAM" id="MobiDB-lite"/>
    </source>
</evidence>
<dbReference type="AlphaFoldDB" id="A0A4S4L5P8"/>
<organism evidence="2 3">
    <name type="scientific">Bondarzewia mesenterica</name>
    <dbReference type="NCBI Taxonomy" id="1095465"/>
    <lineage>
        <taxon>Eukaryota</taxon>
        <taxon>Fungi</taxon>
        <taxon>Dikarya</taxon>
        <taxon>Basidiomycota</taxon>
        <taxon>Agaricomycotina</taxon>
        <taxon>Agaricomycetes</taxon>
        <taxon>Russulales</taxon>
        <taxon>Bondarzewiaceae</taxon>
        <taxon>Bondarzewia</taxon>
    </lineage>
</organism>
<feature type="compositionally biased region" description="Pro residues" evidence="1">
    <location>
        <begin position="104"/>
        <end position="113"/>
    </location>
</feature>
<sequence length="381" mass="41148">MEDPSSPLQADGEDLLQAALSDAFSVGDLRREPAVAQTQSALSSEAEPASEPVSSSEPAESTEAGASLPSASAEEQETWKAEYDSQVAEWRRRRACEGERGCPLRPPPPPAPEPEPEPELEHESESEQETNDEKQESESGWESVSGATEGTGHIVAPPSVVPDSSSPAVVQDLVTGEAQGGHVQEYVESIAMRFVLPPASSARANVGIQTQDTTDDAHADTTPPSHAPDRSHASSSPHWEDIPSSLNSSFPSMSFPETSRPHSPDHPHSHQHDHPHAEHAHDHHHHHEHDAQSHAHHTHLPTYASTTLAVFDDSLSTRTRAWALLSSLSINMFLPFVNGVMLGFGEIFARNVVGWLGWRVPGTVATNVGVGVRSAEKKRKR</sequence>
<feature type="compositionally biased region" description="Basic and acidic residues" evidence="1">
    <location>
        <begin position="259"/>
        <end position="281"/>
    </location>
</feature>
<dbReference type="PANTHER" id="PTHR28241:SF1">
    <property type="entry name" value="MITOCHONDRIAL IMPORT PROTEIN 1"/>
    <property type="match status" value="1"/>
</dbReference>
<dbReference type="PANTHER" id="PTHR28241">
    <property type="entry name" value="MITOCHONDRIAL IMPORT PROTEIN 1"/>
    <property type="match status" value="1"/>
</dbReference>
<feature type="compositionally biased region" description="Low complexity" evidence="1">
    <location>
        <begin position="40"/>
        <end position="67"/>
    </location>
</feature>
<evidence type="ECO:0000313" key="2">
    <source>
        <dbReference type="EMBL" id="THH06068.1"/>
    </source>
</evidence>
<feature type="compositionally biased region" description="Low complexity" evidence="1">
    <location>
        <begin position="243"/>
        <end position="256"/>
    </location>
</feature>
<dbReference type="Proteomes" id="UP000310158">
    <property type="component" value="Unassembled WGS sequence"/>
</dbReference>
<keyword evidence="3" id="KW-1185">Reference proteome</keyword>
<dbReference type="OrthoDB" id="5529571at2759"/>
<feature type="compositionally biased region" description="Basic and acidic residues" evidence="1">
    <location>
        <begin position="119"/>
        <end position="137"/>
    </location>
</feature>
<reference evidence="2 3" key="1">
    <citation type="submission" date="2019-02" db="EMBL/GenBank/DDBJ databases">
        <title>Genome sequencing of the rare red list fungi Bondarzewia mesenterica.</title>
        <authorList>
            <person name="Buettner E."/>
            <person name="Kellner H."/>
        </authorList>
    </citation>
    <scope>NUCLEOTIDE SEQUENCE [LARGE SCALE GENOMIC DNA]</scope>
    <source>
        <strain evidence="2 3">DSM 108281</strain>
    </source>
</reference>
<feature type="region of interest" description="Disordered" evidence="1">
    <location>
        <begin position="30"/>
        <end position="173"/>
    </location>
</feature>
<dbReference type="GO" id="GO:0005741">
    <property type="term" value="C:mitochondrial outer membrane"/>
    <property type="evidence" value="ECO:0007669"/>
    <property type="project" value="InterPro"/>
</dbReference>
<feature type="region of interest" description="Disordered" evidence="1">
    <location>
        <begin position="214"/>
        <end position="298"/>
    </location>
</feature>
<comment type="caution">
    <text evidence="2">The sequence shown here is derived from an EMBL/GenBank/DDBJ whole genome shotgun (WGS) entry which is preliminary data.</text>
</comment>
<dbReference type="EMBL" id="SGPL01000923">
    <property type="protein sequence ID" value="THH06068.1"/>
    <property type="molecule type" value="Genomic_DNA"/>
</dbReference>
<gene>
    <name evidence="2" type="ORF">EW146_g9728</name>
</gene>
<evidence type="ECO:0008006" key="4">
    <source>
        <dbReference type="Google" id="ProtNLM"/>
    </source>
</evidence>
<accession>A0A4S4L5P8</accession>
<protein>
    <recommendedName>
        <fullName evidence="4">Mitochondrial import protein 1</fullName>
    </recommendedName>
</protein>
<dbReference type="Pfam" id="PF08219">
    <property type="entry name" value="TOM13"/>
    <property type="match status" value="1"/>
</dbReference>
<evidence type="ECO:0000313" key="3">
    <source>
        <dbReference type="Proteomes" id="UP000310158"/>
    </source>
</evidence>
<dbReference type="GO" id="GO:0070096">
    <property type="term" value="P:mitochondrial outer membrane translocase complex assembly"/>
    <property type="evidence" value="ECO:0007669"/>
    <property type="project" value="TreeGrafter"/>
</dbReference>
<feature type="compositionally biased region" description="Low complexity" evidence="1">
    <location>
        <begin position="155"/>
        <end position="170"/>
    </location>
</feature>
<proteinExistence type="predicted"/>
<dbReference type="GO" id="GO:0045040">
    <property type="term" value="P:protein insertion into mitochondrial outer membrane"/>
    <property type="evidence" value="ECO:0007669"/>
    <property type="project" value="TreeGrafter"/>
</dbReference>
<name>A0A4S4L5P8_9AGAM</name>